<name>A0ABD1NYM5_9LAMI</name>
<gene>
    <name evidence="1" type="ORF">Adt_46977</name>
</gene>
<evidence type="ECO:0000313" key="1">
    <source>
        <dbReference type="EMBL" id="KAL2456039.1"/>
    </source>
</evidence>
<keyword evidence="2" id="KW-1185">Reference proteome</keyword>
<proteinExistence type="predicted"/>
<evidence type="ECO:0000313" key="2">
    <source>
        <dbReference type="Proteomes" id="UP001604336"/>
    </source>
</evidence>
<dbReference type="EMBL" id="JBFOLK010000140">
    <property type="protein sequence ID" value="KAL2456039.1"/>
    <property type="molecule type" value="Genomic_DNA"/>
</dbReference>
<organism evidence="1 2">
    <name type="scientific">Abeliophyllum distichum</name>
    <dbReference type="NCBI Taxonomy" id="126358"/>
    <lineage>
        <taxon>Eukaryota</taxon>
        <taxon>Viridiplantae</taxon>
        <taxon>Streptophyta</taxon>
        <taxon>Embryophyta</taxon>
        <taxon>Tracheophyta</taxon>
        <taxon>Spermatophyta</taxon>
        <taxon>Magnoliopsida</taxon>
        <taxon>eudicotyledons</taxon>
        <taxon>Gunneridae</taxon>
        <taxon>Pentapetalae</taxon>
        <taxon>asterids</taxon>
        <taxon>lamiids</taxon>
        <taxon>Lamiales</taxon>
        <taxon>Oleaceae</taxon>
        <taxon>Forsythieae</taxon>
        <taxon>Abeliophyllum</taxon>
    </lineage>
</organism>
<dbReference type="AlphaFoldDB" id="A0ABD1NYM5"/>
<reference evidence="2" key="1">
    <citation type="submission" date="2024-07" db="EMBL/GenBank/DDBJ databases">
        <title>Two chromosome-level genome assemblies of Korean endemic species Abeliophyllum distichum and Forsythia ovata (Oleaceae).</title>
        <authorList>
            <person name="Jang H."/>
        </authorList>
    </citation>
    <scope>NUCLEOTIDE SEQUENCE [LARGE SCALE GENOMIC DNA]</scope>
</reference>
<protein>
    <submittedName>
        <fullName evidence="1">Uncharacterized protein</fullName>
    </submittedName>
</protein>
<dbReference type="Proteomes" id="UP001604336">
    <property type="component" value="Unassembled WGS sequence"/>
</dbReference>
<comment type="caution">
    <text evidence="1">The sequence shown here is derived from an EMBL/GenBank/DDBJ whole genome shotgun (WGS) entry which is preliminary data.</text>
</comment>
<accession>A0ABD1NYM5</accession>
<sequence>MSTNFGEWDRSKCLRNDEVRGSPVVSSSMASDMPLREVDGASVWWATIEAQSIMVEADMDLLRTSYMVQNDIELIVSGPHERAWFPQIGYTALHLHAFGKGMRLLLSVFQMVYLPKKLPKKKDKEKERPLTKRRYKALLDKHVYLVELGQMASKVDFEQGKRLRRCALARLSGVKLRPLQLGSSYDSKKKKVIEEINRETARKAGAEGLVEGEATGVRLHW</sequence>